<protein>
    <submittedName>
        <fullName evidence="2">Uncharacterized protein</fullName>
    </submittedName>
</protein>
<dbReference type="AlphaFoldDB" id="A0A9Q1JQF5"/>
<name>A0A9Q1JQF5_9CARY</name>
<evidence type="ECO:0000313" key="2">
    <source>
        <dbReference type="EMBL" id="KAJ8429158.1"/>
    </source>
</evidence>
<proteinExistence type="predicted"/>
<feature type="region of interest" description="Disordered" evidence="1">
    <location>
        <begin position="1"/>
        <end position="76"/>
    </location>
</feature>
<keyword evidence="3" id="KW-1185">Reference proteome</keyword>
<feature type="compositionally biased region" description="Polar residues" evidence="1">
    <location>
        <begin position="27"/>
        <end position="40"/>
    </location>
</feature>
<dbReference type="Proteomes" id="UP001153076">
    <property type="component" value="Unassembled WGS sequence"/>
</dbReference>
<dbReference type="EMBL" id="JAKOGI010000928">
    <property type="protein sequence ID" value="KAJ8429158.1"/>
    <property type="molecule type" value="Genomic_DNA"/>
</dbReference>
<gene>
    <name evidence="2" type="ORF">Cgig2_030295</name>
</gene>
<evidence type="ECO:0000313" key="3">
    <source>
        <dbReference type="Proteomes" id="UP001153076"/>
    </source>
</evidence>
<comment type="caution">
    <text evidence="2">The sequence shown here is derived from an EMBL/GenBank/DDBJ whole genome shotgun (WGS) entry which is preliminary data.</text>
</comment>
<feature type="compositionally biased region" description="Basic and acidic residues" evidence="1">
    <location>
        <begin position="41"/>
        <end position="50"/>
    </location>
</feature>
<reference evidence="2" key="1">
    <citation type="submission" date="2022-04" db="EMBL/GenBank/DDBJ databases">
        <title>Carnegiea gigantea Genome sequencing and assembly v2.</title>
        <authorList>
            <person name="Copetti D."/>
            <person name="Sanderson M.J."/>
            <person name="Burquez A."/>
            <person name="Wojciechowski M.F."/>
        </authorList>
    </citation>
    <scope>NUCLEOTIDE SEQUENCE</scope>
    <source>
        <strain evidence="2">SGP5-SGP5p</strain>
        <tissue evidence="2">Aerial part</tissue>
    </source>
</reference>
<dbReference type="OrthoDB" id="1417722at2759"/>
<sequence>MTPETSGRKCKESDPKSYSEEGGGAHYSSQSSGDNKVTTSSKEHLKGEMRLKKRHDAGCVEQQVQNNVREEGSETALERGDASYGAWEGVEVNGWREVMSSYFDVALLIRLPATGKLVAFERSEGTSVVEEVLKEAMEECVYQERQRIHNIVEMVGLFRKLYTLLVVSWLFFPRCTEGVA</sequence>
<organism evidence="2 3">
    <name type="scientific">Carnegiea gigantea</name>
    <dbReference type="NCBI Taxonomy" id="171969"/>
    <lineage>
        <taxon>Eukaryota</taxon>
        <taxon>Viridiplantae</taxon>
        <taxon>Streptophyta</taxon>
        <taxon>Embryophyta</taxon>
        <taxon>Tracheophyta</taxon>
        <taxon>Spermatophyta</taxon>
        <taxon>Magnoliopsida</taxon>
        <taxon>eudicotyledons</taxon>
        <taxon>Gunneridae</taxon>
        <taxon>Pentapetalae</taxon>
        <taxon>Caryophyllales</taxon>
        <taxon>Cactineae</taxon>
        <taxon>Cactaceae</taxon>
        <taxon>Cactoideae</taxon>
        <taxon>Echinocereeae</taxon>
        <taxon>Carnegiea</taxon>
    </lineage>
</organism>
<evidence type="ECO:0000256" key="1">
    <source>
        <dbReference type="SAM" id="MobiDB-lite"/>
    </source>
</evidence>
<feature type="compositionally biased region" description="Basic and acidic residues" evidence="1">
    <location>
        <begin position="1"/>
        <end position="19"/>
    </location>
</feature>
<accession>A0A9Q1JQF5</accession>